<evidence type="ECO:0000256" key="6">
    <source>
        <dbReference type="ARBA" id="ARBA00022857"/>
    </source>
</evidence>
<sequence length="269" mass="28567">MDQKIIGFIGGGNMASAILGGLLSSGLSDKDHIIAADKSPAAVERLQTTFGIRACTENTQVSSQADILFLSVKPNMFAAVIPQIRKHLKPGSLIVSIAAGQSIEKIEELFEHPIKLVRVMPNTPALVGASMSALCRNDNVSEEEIAEIKTLFDSFGESEIVSESLMDAVVGVSGSSPAYVYMFIEAMADAAVADGMPRNQAYKFAAQSVLGSAKMVLETGKHPGELKDMVCSPAGTTIEAVAVLEQKGFRSAVIEAQRACSRKSREMSK</sequence>
<protein>
    <recommendedName>
        <fullName evidence="9 10">Pyrroline-5-carboxylate reductase</fullName>
        <shortName evidence="9">P5C reductase</shortName>
        <shortName evidence="9">P5CR</shortName>
        <ecNumber evidence="9 10">1.5.1.2</ecNumber>
    </recommendedName>
    <alternativeName>
        <fullName evidence="9">PCA reductase</fullName>
    </alternativeName>
</protein>
<dbReference type="FunFam" id="3.40.50.720:FF:000190">
    <property type="entry name" value="Pyrroline-5-carboxylate reductase"/>
    <property type="match status" value="1"/>
</dbReference>
<comment type="subcellular location">
    <subcellularLocation>
        <location evidence="1 9">Cytoplasm</location>
    </subcellularLocation>
</comment>
<comment type="caution">
    <text evidence="15">The sequence shown here is derived from an EMBL/GenBank/DDBJ whole genome shotgun (WGS) entry which is preliminary data.</text>
</comment>
<evidence type="ECO:0000256" key="10">
    <source>
        <dbReference type="NCBIfam" id="TIGR00112"/>
    </source>
</evidence>
<organism evidence="15 16">
    <name type="scientific">Candidatus Eubacterium avistercoris</name>
    <dbReference type="NCBI Taxonomy" id="2838567"/>
    <lineage>
        <taxon>Bacteria</taxon>
        <taxon>Bacillati</taxon>
        <taxon>Bacillota</taxon>
        <taxon>Clostridia</taxon>
        <taxon>Eubacteriales</taxon>
        <taxon>Eubacteriaceae</taxon>
        <taxon>Eubacterium</taxon>
    </lineage>
</organism>
<evidence type="ECO:0000256" key="3">
    <source>
        <dbReference type="ARBA" id="ARBA00022490"/>
    </source>
</evidence>
<evidence type="ECO:0000256" key="9">
    <source>
        <dbReference type="HAMAP-Rule" id="MF_01925"/>
    </source>
</evidence>
<dbReference type="InterPro" id="IPR028939">
    <property type="entry name" value="P5C_Rdtase_cat_N"/>
</dbReference>
<feature type="binding site" evidence="11">
    <location>
        <position position="58"/>
    </location>
    <ligand>
        <name>NADPH</name>
        <dbReference type="ChEBI" id="CHEBI:57783"/>
    </ligand>
</feature>
<dbReference type="InterPro" id="IPR000304">
    <property type="entry name" value="Pyrroline-COOH_reductase"/>
</dbReference>
<dbReference type="GO" id="GO:0004735">
    <property type="term" value="F:pyrroline-5-carboxylate reductase activity"/>
    <property type="evidence" value="ECO:0007669"/>
    <property type="project" value="UniProtKB-UniRule"/>
</dbReference>
<evidence type="ECO:0000256" key="4">
    <source>
        <dbReference type="ARBA" id="ARBA00022605"/>
    </source>
</evidence>
<comment type="pathway">
    <text evidence="9 12">Amino-acid biosynthesis; L-proline biosynthesis; L-proline from L-glutamate 5-semialdehyde: step 1/1.</text>
</comment>
<feature type="binding site" evidence="11">
    <location>
        <begin position="9"/>
        <end position="14"/>
    </location>
    <ligand>
        <name>NADP(+)</name>
        <dbReference type="ChEBI" id="CHEBI:58349"/>
    </ligand>
</feature>
<dbReference type="InterPro" id="IPR053790">
    <property type="entry name" value="P5CR-like_CS"/>
</dbReference>
<dbReference type="InterPro" id="IPR036291">
    <property type="entry name" value="NAD(P)-bd_dom_sf"/>
</dbReference>
<evidence type="ECO:0000256" key="11">
    <source>
        <dbReference type="PIRSR" id="PIRSR000193-1"/>
    </source>
</evidence>
<comment type="catalytic activity">
    <reaction evidence="9">
        <text>L-proline + NAD(+) = (S)-1-pyrroline-5-carboxylate + NADH + 2 H(+)</text>
        <dbReference type="Rhea" id="RHEA:14105"/>
        <dbReference type="ChEBI" id="CHEBI:15378"/>
        <dbReference type="ChEBI" id="CHEBI:17388"/>
        <dbReference type="ChEBI" id="CHEBI:57540"/>
        <dbReference type="ChEBI" id="CHEBI:57945"/>
        <dbReference type="ChEBI" id="CHEBI:60039"/>
        <dbReference type="EC" id="1.5.1.2"/>
    </reaction>
</comment>
<evidence type="ECO:0000256" key="2">
    <source>
        <dbReference type="ARBA" id="ARBA00005525"/>
    </source>
</evidence>
<gene>
    <name evidence="9 15" type="primary">proC</name>
    <name evidence="15" type="ORF">IAA08_04290</name>
</gene>
<dbReference type="InterPro" id="IPR029036">
    <property type="entry name" value="P5CR_dimer"/>
</dbReference>
<dbReference type="Proteomes" id="UP000824024">
    <property type="component" value="Unassembled WGS sequence"/>
</dbReference>
<feature type="domain" description="Pyrroline-5-carboxylate reductase dimerisation" evidence="14">
    <location>
        <begin position="163"/>
        <end position="267"/>
    </location>
</feature>
<dbReference type="InterPro" id="IPR008927">
    <property type="entry name" value="6-PGluconate_DH-like_C_sf"/>
</dbReference>
<dbReference type="Gene3D" id="1.10.3730.10">
    <property type="entry name" value="ProC C-terminal domain-like"/>
    <property type="match status" value="1"/>
</dbReference>
<evidence type="ECO:0000256" key="1">
    <source>
        <dbReference type="ARBA" id="ARBA00004496"/>
    </source>
</evidence>
<evidence type="ECO:0000313" key="15">
    <source>
        <dbReference type="EMBL" id="HIZ07138.1"/>
    </source>
</evidence>
<keyword evidence="3 9" id="KW-0963">Cytoplasm</keyword>
<keyword evidence="5 9" id="KW-0641">Proline biosynthesis</keyword>
<dbReference type="HAMAP" id="MF_01925">
    <property type="entry name" value="P5C_reductase"/>
    <property type="match status" value="1"/>
</dbReference>
<evidence type="ECO:0000256" key="8">
    <source>
        <dbReference type="ARBA" id="ARBA00058118"/>
    </source>
</evidence>
<dbReference type="Gene3D" id="3.40.50.720">
    <property type="entry name" value="NAD(P)-binding Rossmann-like Domain"/>
    <property type="match status" value="1"/>
</dbReference>
<dbReference type="SUPFAM" id="SSF48179">
    <property type="entry name" value="6-phosphogluconate dehydrogenase C-terminal domain-like"/>
    <property type="match status" value="1"/>
</dbReference>
<comment type="function">
    <text evidence="8 9">Catalyzes the reduction of 1-pyrroline-5-carboxylate (PCA) to L-proline.</text>
</comment>
<keyword evidence="7 9" id="KW-0560">Oxidoreductase</keyword>
<keyword evidence="6 9" id="KW-0521">NADP</keyword>
<dbReference type="GO" id="GO:0055129">
    <property type="term" value="P:L-proline biosynthetic process"/>
    <property type="evidence" value="ECO:0007669"/>
    <property type="project" value="UniProtKB-UniRule"/>
</dbReference>
<dbReference type="AlphaFoldDB" id="A0A9D2IG58"/>
<comment type="similarity">
    <text evidence="2 9 12">Belongs to the pyrroline-5-carboxylate reductase family.</text>
</comment>
<proteinExistence type="inferred from homology"/>
<dbReference type="PANTHER" id="PTHR11645:SF0">
    <property type="entry name" value="PYRROLINE-5-CARBOXYLATE REDUCTASE 3"/>
    <property type="match status" value="1"/>
</dbReference>
<name>A0A9D2IG58_9FIRM</name>
<reference evidence="15" key="2">
    <citation type="submission" date="2021-04" db="EMBL/GenBank/DDBJ databases">
        <authorList>
            <person name="Gilroy R."/>
        </authorList>
    </citation>
    <scope>NUCLEOTIDE SEQUENCE</scope>
    <source>
        <strain evidence="15">CHK192-9172</strain>
    </source>
</reference>
<reference evidence="15" key="1">
    <citation type="journal article" date="2021" name="PeerJ">
        <title>Extensive microbial diversity within the chicken gut microbiome revealed by metagenomics and culture.</title>
        <authorList>
            <person name="Gilroy R."/>
            <person name="Ravi A."/>
            <person name="Getino M."/>
            <person name="Pursley I."/>
            <person name="Horton D.L."/>
            <person name="Alikhan N.F."/>
            <person name="Baker D."/>
            <person name="Gharbi K."/>
            <person name="Hall N."/>
            <person name="Watson M."/>
            <person name="Adriaenssens E.M."/>
            <person name="Foster-Nyarko E."/>
            <person name="Jarju S."/>
            <person name="Secka A."/>
            <person name="Antonio M."/>
            <person name="Oren A."/>
            <person name="Chaudhuri R.R."/>
            <person name="La Ragione R."/>
            <person name="Hildebrand F."/>
            <person name="Pallen M.J."/>
        </authorList>
    </citation>
    <scope>NUCLEOTIDE SEQUENCE</scope>
    <source>
        <strain evidence="15">CHK192-9172</strain>
    </source>
</reference>
<evidence type="ECO:0000259" key="13">
    <source>
        <dbReference type="Pfam" id="PF03807"/>
    </source>
</evidence>
<dbReference type="PIRSF" id="PIRSF000193">
    <property type="entry name" value="Pyrrol-5-carb_rd"/>
    <property type="match status" value="1"/>
</dbReference>
<dbReference type="NCBIfam" id="TIGR00112">
    <property type="entry name" value="proC"/>
    <property type="match status" value="1"/>
</dbReference>
<evidence type="ECO:0000256" key="12">
    <source>
        <dbReference type="RuleBase" id="RU003903"/>
    </source>
</evidence>
<dbReference type="EMBL" id="DXCH01000122">
    <property type="protein sequence ID" value="HIZ07138.1"/>
    <property type="molecule type" value="Genomic_DNA"/>
</dbReference>
<evidence type="ECO:0000259" key="14">
    <source>
        <dbReference type="Pfam" id="PF14748"/>
    </source>
</evidence>
<evidence type="ECO:0000256" key="5">
    <source>
        <dbReference type="ARBA" id="ARBA00022650"/>
    </source>
</evidence>
<evidence type="ECO:0000256" key="7">
    <source>
        <dbReference type="ARBA" id="ARBA00023002"/>
    </source>
</evidence>
<dbReference type="PROSITE" id="PS00521">
    <property type="entry name" value="P5CR"/>
    <property type="match status" value="1"/>
</dbReference>
<evidence type="ECO:0000313" key="16">
    <source>
        <dbReference type="Proteomes" id="UP000824024"/>
    </source>
</evidence>
<keyword evidence="4 9" id="KW-0028">Amino-acid biosynthesis</keyword>
<dbReference type="EC" id="1.5.1.2" evidence="9 10"/>
<dbReference type="SUPFAM" id="SSF51735">
    <property type="entry name" value="NAD(P)-binding Rossmann-fold domains"/>
    <property type="match status" value="1"/>
</dbReference>
<dbReference type="PANTHER" id="PTHR11645">
    <property type="entry name" value="PYRROLINE-5-CARBOXYLATE REDUCTASE"/>
    <property type="match status" value="1"/>
</dbReference>
<dbReference type="GO" id="GO:0005737">
    <property type="term" value="C:cytoplasm"/>
    <property type="evidence" value="ECO:0007669"/>
    <property type="project" value="UniProtKB-SubCell"/>
</dbReference>
<feature type="domain" description="Pyrroline-5-carboxylate reductase catalytic N-terminal" evidence="13">
    <location>
        <begin position="6"/>
        <end position="100"/>
    </location>
</feature>
<dbReference type="Pfam" id="PF14748">
    <property type="entry name" value="P5CR_dimer"/>
    <property type="match status" value="1"/>
</dbReference>
<dbReference type="FunFam" id="1.10.3730.10:FF:000001">
    <property type="entry name" value="Pyrroline-5-carboxylate reductase"/>
    <property type="match status" value="1"/>
</dbReference>
<comment type="catalytic activity">
    <reaction evidence="9 12">
        <text>L-proline + NADP(+) = (S)-1-pyrroline-5-carboxylate + NADPH + 2 H(+)</text>
        <dbReference type="Rhea" id="RHEA:14109"/>
        <dbReference type="ChEBI" id="CHEBI:15378"/>
        <dbReference type="ChEBI" id="CHEBI:17388"/>
        <dbReference type="ChEBI" id="CHEBI:57783"/>
        <dbReference type="ChEBI" id="CHEBI:58349"/>
        <dbReference type="ChEBI" id="CHEBI:60039"/>
        <dbReference type="EC" id="1.5.1.2"/>
    </reaction>
</comment>
<dbReference type="Pfam" id="PF03807">
    <property type="entry name" value="F420_oxidored"/>
    <property type="match status" value="1"/>
</dbReference>
<accession>A0A9D2IG58</accession>